<evidence type="ECO:0000313" key="2">
    <source>
        <dbReference type="Proteomes" id="UP000221165"/>
    </source>
</evidence>
<proteinExistence type="predicted"/>
<sequence length="135" mass="15185">MTSVSKMHLCGTSTTVVHGVARLRWQGYADSPCKHSGPQRPRTRQLFWPVVAVLQNPENASGCWHACSGFAADASPNVREAFPLMWECVALMAREVVLFRDAVKHCPEDGTSCTDKRRNVKRLPFVRVFSPCRKR</sequence>
<dbReference type="RefSeq" id="XP_067925447.1">
    <property type="nucleotide sequence ID" value="XM_068062579.1"/>
</dbReference>
<evidence type="ECO:0000313" key="1">
    <source>
        <dbReference type="EMBL" id="PHJ23773.1"/>
    </source>
</evidence>
<reference evidence="1 2" key="1">
    <citation type="journal article" date="2017" name="Int. J. Parasitol.">
        <title>The genome of the protozoan parasite Cystoisospora suis and a reverse vaccinology approach to identify vaccine candidates.</title>
        <authorList>
            <person name="Palmieri N."/>
            <person name="Shrestha A."/>
            <person name="Ruttkowski B."/>
            <person name="Beck T."/>
            <person name="Vogl C."/>
            <person name="Tomley F."/>
            <person name="Blake D.P."/>
            <person name="Joachim A."/>
        </authorList>
    </citation>
    <scope>NUCLEOTIDE SEQUENCE [LARGE SCALE GENOMIC DNA]</scope>
    <source>
        <strain evidence="1 2">Wien I</strain>
    </source>
</reference>
<accession>A0A2C6L9K3</accession>
<keyword evidence="2" id="KW-1185">Reference proteome</keyword>
<dbReference type="AlphaFoldDB" id="A0A2C6L9K3"/>
<name>A0A2C6L9K3_9APIC</name>
<organism evidence="1 2">
    <name type="scientific">Cystoisospora suis</name>
    <dbReference type="NCBI Taxonomy" id="483139"/>
    <lineage>
        <taxon>Eukaryota</taxon>
        <taxon>Sar</taxon>
        <taxon>Alveolata</taxon>
        <taxon>Apicomplexa</taxon>
        <taxon>Conoidasida</taxon>
        <taxon>Coccidia</taxon>
        <taxon>Eucoccidiorida</taxon>
        <taxon>Eimeriorina</taxon>
        <taxon>Sarcocystidae</taxon>
        <taxon>Cystoisospora</taxon>
    </lineage>
</organism>
<dbReference type="VEuPathDB" id="ToxoDB:CSUI_002377"/>
<gene>
    <name evidence="1" type="ORF">CSUI_002377</name>
</gene>
<dbReference type="Proteomes" id="UP000221165">
    <property type="component" value="Unassembled WGS sequence"/>
</dbReference>
<dbReference type="GeneID" id="94425790"/>
<dbReference type="EMBL" id="MIGC01001013">
    <property type="protein sequence ID" value="PHJ23773.1"/>
    <property type="molecule type" value="Genomic_DNA"/>
</dbReference>
<comment type="caution">
    <text evidence="1">The sequence shown here is derived from an EMBL/GenBank/DDBJ whole genome shotgun (WGS) entry which is preliminary data.</text>
</comment>
<protein>
    <submittedName>
        <fullName evidence="1">Uncharacterized protein</fullName>
    </submittedName>
</protein>